<feature type="region of interest" description="Disordered" evidence="6">
    <location>
        <begin position="348"/>
        <end position="376"/>
    </location>
</feature>
<evidence type="ECO:0000259" key="8">
    <source>
        <dbReference type="Pfam" id="PF20684"/>
    </source>
</evidence>
<evidence type="ECO:0000313" key="9">
    <source>
        <dbReference type="EMBL" id="KAH7134036.1"/>
    </source>
</evidence>
<dbReference type="Proteomes" id="UP000738349">
    <property type="component" value="Unassembled WGS sequence"/>
</dbReference>
<feature type="compositionally biased region" description="Basic and acidic residues" evidence="6">
    <location>
        <begin position="348"/>
        <end position="361"/>
    </location>
</feature>
<comment type="similarity">
    <text evidence="5">Belongs to the SAT4 family.</text>
</comment>
<gene>
    <name evidence="9" type="ORF">EDB81DRAFT_89635</name>
</gene>
<accession>A0A9P9ECH9</accession>
<feature type="transmembrane region" description="Helical" evidence="7">
    <location>
        <begin position="45"/>
        <end position="68"/>
    </location>
</feature>
<feature type="transmembrane region" description="Helical" evidence="7">
    <location>
        <begin position="124"/>
        <end position="144"/>
    </location>
</feature>
<name>A0A9P9ECH9_9HYPO</name>
<feature type="transmembrane region" description="Helical" evidence="7">
    <location>
        <begin position="242"/>
        <end position="262"/>
    </location>
</feature>
<dbReference type="GO" id="GO:0016020">
    <property type="term" value="C:membrane"/>
    <property type="evidence" value="ECO:0007669"/>
    <property type="project" value="UniProtKB-SubCell"/>
</dbReference>
<evidence type="ECO:0000256" key="7">
    <source>
        <dbReference type="SAM" id="Phobius"/>
    </source>
</evidence>
<sequence length="376" mass="41942">MATKIENRGPLLMAINLTFLSLALVCIVLRCFVRVFMVKAFGKDDWLMLIGTIFFTLYASCSTTGVVYGTGRHHADLETKNIQTAMKFWWLCYLWYALTMISCKASIGFFLLRFTTIKFQRWAIYLAMISTGLSGGIFFFVSMFQCKPVSSFWNKEQDGSCVNVDIIIALATLYSVFAVISDFMFALLPGLIIWKLQLHKRTKLSLIPLLAMGCVASSAVIARFPYLPMFRKPDFLWNTLDIAIWSTVEQGLAIIAGSLATLRPLIKMAAYRLGLTSKPHTARPSDYGSSPHTPRTGTNLGFSSRDAYTLSSIGRDEAGDVKKAGLNSGSSSEFAAGIKRETKWEIKVSKAGKSESEEELRSPQPWAAKQVSRWDD</sequence>
<feature type="transmembrane region" description="Helical" evidence="7">
    <location>
        <begin position="88"/>
        <end position="112"/>
    </location>
</feature>
<evidence type="ECO:0000256" key="1">
    <source>
        <dbReference type="ARBA" id="ARBA00004141"/>
    </source>
</evidence>
<feature type="region of interest" description="Disordered" evidence="6">
    <location>
        <begin position="282"/>
        <end position="302"/>
    </location>
</feature>
<keyword evidence="3 7" id="KW-1133">Transmembrane helix</keyword>
<evidence type="ECO:0000256" key="4">
    <source>
        <dbReference type="ARBA" id="ARBA00023136"/>
    </source>
</evidence>
<comment type="subcellular location">
    <subcellularLocation>
        <location evidence="1">Membrane</location>
        <topology evidence="1">Multi-pass membrane protein</topology>
    </subcellularLocation>
</comment>
<feature type="domain" description="Rhodopsin" evidence="8">
    <location>
        <begin position="29"/>
        <end position="267"/>
    </location>
</feature>
<organism evidence="9 10">
    <name type="scientific">Dactylonectria macrodidyma</name>
    <dbReference type="NCBI Taxonomy" id="307937"/>
    <lineage>
        <taxon>Eukaryota</taxon>
        <taxon>Fungi</taxon>
        <taxon>Dikarya</taxon>
        <taxon>Ascomycota</taxon>
        <taxon>Pezizomycotina</taxon>
        <taxon>Sordariomycetes</taxon>
        <taxon>Hypocreomycetidae</taxon>
        <taxon>Hypocreales</taxon>
        <taxon>Nectriaceae</taxon>
        <taxon>Dactylonectria</taxon>
    </lineage>
</organism>
<keyword evidence="10" id="KW-1185">Reference proteome</keyword>
<dbReference type="InterPro" id="IPR049326">
    <property type="entry name" value="Rhodopsin_dom_fungi"/>
</dbReference>
<protein>
    <recommendedName>
        <fullName evidence="8">Rhodopsin domain-containing protein</fullName>
    </recommendedName>
</protein>
<dbReference type="EMBL" id="JAGMUV010000014">
    <property type="protein sequence ID" value="KAH7134036.1"/>
    <property type="molecule type" value="Genomic_DNA"/>
</dbReference>
<comment type="caution">
    <text evidence="9">The sequence shown here is derived from an EMBL/GenBank/DDBJ whole genome shotgun (WGS) entry which is preliminary data.</text>
</comment>
<feature type="transmembrane region" description="Helical" evidence="7">
    <location>
        <begin position="204"/>
        <end position="222"/>
    </location>
</feature>
<feature type="transmembrane region" description="Helical" evidence="7">
    <location>
        <begin position="12"/>
        <end position="33"/>
    </location>
</feature>
<feature type="compositionally biased region" description="Polar residues" evidence="6">
    <location>
        <begin position="287"/>
        <end position="302"/>
    </location>
</feature>
<dbReference type="OrthoDB" id="3936451at2759"/>
<feature type="transmembrane region" description="Helical" evidence="7">
    <location>
        <begin position="164"/>
        <end position="192"/>
    </location>
</feature>
<proteinExistence type="inferred from homology"/>
<evidence type="ECO:0000256" key="2">
    <source>
        <dbReference type="ARBA" id="ARBA00022692"/>
    </source>
</evidence>
<reference evidence="9" key="1">
    <citation type="journal article" date="2021" name="Nat. Commun.">
        <title>Genetic determinants of endophytism in the Arabidopsis root mycobiome.</title>
        <authorList>
            <person name="Mesny F."/>
            <person name="Miyauchi S."/>
            <person name="Thiergart T."/>
            <person name="Pickel B."/>
            <person name="Atanasova L."/>
            <person name="Karlsson M."/>
            <person name="Huettel B."/>
            <person name="Barry K.W."/>
            <person name="Haridas S."/>
            <person name="Chen C."/>
            <person name="Bauer D."/>
            <person name="Andreopoulos W."/>
            <person name="Pangilinan J."/>
            <person name="LaButti K."/>
            <person name="Riley R."/>
            <person name="Lipzen A."/>
            <person name="Clum A."/>
            <person name="Drula E."/>
            <person name="Henrissat B."/>
            <person name="Kohler A."/>
            <person name="Grigoriev I.V."/>
            <person name="Martin F.M."/>
            <person name="Hacquard S."/>
        </authorList>
    </citation>
    <scope>NUCLEOTIDE SEQUENCE</scope>
    <source>
        <strain evidence="9">MPI-CAGE-AT-0147</strain>
    </source>
</reference>
<evidence type="ECO:0000256" key="3">
    <source>
        <dbReference type="ARBA" id="ARBA00022989"/>
    </source>
</evidence>
<keyword evidence="2 7" id="KW-0812">Transmembrane</keyword>
<dbReference type="Pfam" id="PF20684">
    <property type="entry name" value="Fung_rhodopsin"/>
    <property type="match status" value="1"/>
</dbReference>
<keyword evidence="4 7" id="KW-0472">Membrane</keyword>
<evidence type="ECO:0000256" key="6">
    <source>
        <dbReference type="SAM" id="MobiDB-lite"/>
    </source>
</evidence>
<dbReference type="PANTHER" id="PTHR33048">
    <property type="entry name" value="PTH11-LIKE INTEGRAL MEMBRANE PROTEIN (AFU_ORTHOLOGUE AFUA_5G11245)"/>
    <property type="match status" value="1"/>
</dbReference>
<dbReference type="InterPro" id="IPR052337">
    <property type="entry name" value="SAT4-like"/>
</dbReference>
<evidence type="ECO:0000256" key="5">
    <source>
        <dbReference type="ARBA" id="ARBA00038359"/>
    </source>
</evidence>
<evidence type="ECO:0000313" key="10">
    <source>
        <dbReference type="Proteomes" id="UP000738349"/>
    </source>
</evidence>
<dbReference type="PANTHER" id="PTHR33048:SF96">
    <property type="entry name" value="INTEGRAL MEMBRANE PROTEIN"/>
    <property type="match status" value="1"/>
</dbReference>
<dbReference type="AlphaFoldDB" id="A0A9P9ECH9"/>